<gene>
    <name evidence="2" type="ORF">AB0I48_13265</name>
</gene>
<keyword evidence="1" id="KW-1133">Transmembrane helix</keyword>
<keyword evidence="1" id="KW-0472">Membrane</keyword>
<feature type="transmembrane region" description="Helical" evidence="1">
    <location>
        <begin position="12"/>
        <end position="32"/>
    </location>
</feature>
<evidence type="ECO:0000313" key="3">
    <source>
        <dbReference type="Proteomes" id="UP001551695"/>
    </source>
</evidence>
<organism evidence="2 3">
    <name type="scientific">Nocardia aurea</name>
    <dbReference type="NCBI Taxonomy" id="2144174"/>
    <lineage>
        <taxon>Bacteria</taxon>
        <taxon>Bacillati</taxon>
        <taxon>Actinomycetota</taxon>
        <taxon>Actinomycetes</taxon>
        <taxon>Mycobacteriales</taxon>
        <taxon>Nocardiaceae</taxon>
        <taxon>Nocardia</taxon>
    </lineage>
</organism>
<sequence length="147" mass="16751">MLPTLNGRLQTRLLVLGAVGFLVALLITPLLPTGSLSLGQAYRVTLSVLLATILVGLLWELLYHFLQQFRWEKDWPTMFGLLTVVNEGLLIWVLLRGTTVIVPPQLRPSATAFVIQFAITWLLFWILVNGPIRLVFHRWRYNGGRFL</sequence>
<evidence type="ECO:0000313" key="2">
    <source>
        <dbReference type="EMBL" id="MEV0708527.1"/>
    </source>
</evidence>
<evidence type="ECO:0000256" key="1">
    <source>
        <dbReference type="SAM" id="Phobius"/>
    </source>
</evidence>
<feature type="transmembrane region" description="Helical" evidence="1">
    <location>
        <begin position="75"/>
        <end position="95"/>
    </location>
</feature>
<protein>
    <submittedName>
        <fullName evidence="2">Uncharacterized protein</fullName>
    </submittedName>
</protein>
<proteinExistence type="predicted"/>
<feature type="transmembrane region" description="Helical" evidence="1">
    <location>
        <begin position="115"/>
        <end position="136"/>
    </location>
</feature>
<feature type="transmembrane region" description="Helical" evidence="1">
    <location>
        <begin position="44"/>
        <end position="63"/>
    </location>
</feature>
<keyword evidence="1" id="KW-0812">Transmembrane</keyword>
<keyword evidence="3" id="KW-1185">Reference proteome</keyword>
<dbReference type="RefSeq" id="WP_357783359.1">
    <property type="nucleotide sequence ID" value="NZ_JBFAKC010000005.1"/>
</dbReference>
<comment type="caution">
    <text evidence="2">The sequence shown here is derived from an EMBL/GenBank/DDBJ whole genome shotgun (WGS) entry which is preliminary data.</text>
</comment>
<dbReference type="Proteomes" id="UP001551695">
    <property type="component" value="Unassembled WGS sequence"/>
</dbReference>
<reference evidence="2 3" key="1">
    <citation type="submission" date="2024-06" db="EMBL/GenBank/DDBJ databases">
        <title>The Natural Products Discovery Center: Release of the First 8490 Sequenced Strains for Exploring Actinobacteria Biosynthetic Diversity.</title>
        <authorList>
            <person name="Kalkreuter E."/>
            <person name="Kautsar S.A."/>
            <person name="Yang D."/>
            <person name="Bader C.D."/>
            <person name="Teijaro C.N."/>
            <person name="Fluegel L."/>
            <person name="Davis C.M."/>
            <person name="Simpson J.R."/>
            <person name="Lauterbach L."/>
            <person name="Steele A.D."/>
            <person name="Gui C."/>
            <person name="Meng S."/>
            <person name="Li G."/>
            <person name="Viehrig K."/>
            <person name="Ye F."/>
            <person name="Su P."/>
            <person name="Kiefer A.F."/>
            <person name="Nichols A."/>
            <person name="Cepeda A.J."/>
            <person name="Yan W."/>
            <person name="Fan B."/>
            <person name="Jiang Y."/>
            <person name="Adhikari A."/>
            <person name="Zheng C.-J."/>
            <person name="Schuster L."/>
            <person name="Cowan T.M."/>
            <person name="Smanski M.J."/>
            <person name="Chevrette M.G."/>
            <person name="De Carvalho L.P.S."/>
            <person name="Shen B."/>
        </authorList>
    </citation>
    <scope>NUCLEOTIDE SEQUENCE [LARGE SCALE GENOMIC DNA]</scope>
    <source>
        <strain evidence="2 3">NPDC050403</strain>
    </source>
</reference>
<dbReference type="EMBL" id="JBFAKC010000005">
    <property type="protein sequence ID" value="MEV0708527.1"/>
    <property type="molecule type" value="Genomic_DNA"/>
</dbReference>
<name>A0ABV3FSY7_9NOCA</name>
<accession>A0ABV3FSY7</accession>